<organism evidence="1 2">
    <name type="scientific">Thanatephorus cucumeris (strain AG1-IB / isolate 7/3/14)</name>
    <name type="common">Lettuce bottom rot fungus</name>
    <name type="synonym">Rhizoctonia solani</name>
    <dbReference type="NCBI Taxonomy" id="1108050"/>
    <lineage>
        <taxon>Eukaryota</taxon>
        <taxon>Fungi</taxon>
        <taxon>Dikarya</taxon>
        <taxon>Basidiomycota</taxon>
        <taxon>Agaricomycotina</taxon>
        <taxon>Agaricomycetes</taxon>
        <taxon>Cantharellales</taxon>
        <taxon>Ceratobasidiaceae</taxon>
        <taxon>Rhizoctonia</taxon>
        <taxon>Rhizoctonia solani AG-1</taxon>
    </lineage>
</organism>
<evidence type="ECO:0000313" key="1">
    <source>
        <dbReference type="EMBL" id="CEL55088.1"/>
    </source>
</evidence>
<keyword evidence="2" id="KW-1185">Reference proteome</keyword>
<dbReference type="STRING" id="1108050.A0A0B7FFY2"/>
<evidence type="ECO:0000313" key="2">
    <source>
        <dbReference type="Proteomes" id="UP000059188"/>
    </source>
</evidence>
<dbReference type="EMBL" id="LN679101">
    <property type="protein sequence ID" value="CEL55088.1"/>
    <property type="molecule type" value="Genomic_DNA"/>
</dbReference>
<dbReference type="AlphaFoldDB" id="A0A0B7FFY2"/>
<proteinExistence type="predicted"/>
<accession>A0A0B7FFY2</accession>
<name>A0A0B7FFY2_THACB</name>
<sequence length="318" mass="34179">MSPITSSKYDGIISMRLDSLGDGLATRKIRVPAGTQVLPLPLGSRFSGRLAGGATRDYIYGGSYYGSGYPYGSYGSTWVGGRPFPFYYWPIYIGPYEYYGSSEYGPPNSTDRPGGPMHTAMVIEASPNYNNSDAYRLLGDRDSVNIVLSALRKKCGAAGYAVFDYDPSVTDSAYSLPRIESIIQFYRASSFALSLDGYNNLAAAVTPAALHNNTGQLVASLLPPSPLPPHINHTFLACINQTVGTSLPLLDQQSINSSVTRSEITGSMIACMHLVLLILLATGLIKGVSGWLYSPREDRGTLLNRLADLVSPISAFSA</sequence>
<dbReference type="Proteomes" id="UP000059188">
    <property type="component" value="Unassembled WGS sequence"/>
</dbReference>
<reference evidence="1 2" key="1">
    <citation type="submission" date="2014-11" db="EMBL/GenBank/DDBJ databases">
        <authorList>
            <person name="Wibberg Daniel"/>
        </authorList>
    </citation>
    <scope>NUCLEOTIDE SEQUENCE [LARGE SCALE GENOMIC DNA]</scope>
    <source>
        <strain evidence="1">Rhizoctonia solani AG1-IB 7/3/14</strain>
    </source>
</reference>
<protein>
    <submittedName>
        <fullName evidence="1">Uncharacterized protein</fullName>
    </submittedName>
</protein>
<dbReference type="OrthoDB" id="3365917at2759"/>
<gene>
    <name evidence="1" type="ORF">RSOLAG1IB_01096</name>
</gene>